<accession>V3Z5U5</accession>
<protein>
    <submittedName>
        <fullName evidence="5">Uncharacterized protein</fullName>
    </submittedName>
</protein>
<proteinExistence type="predicted"/>
<feature type="domain" description="Thioredoxin" evidence="2">
    <location>
        <begin position="433"/>
        <end position="532"/>
    </location>
</feature>
<evidence type="ECO:0000313" key="5">
    <source>
        <dbReference type="EMBL" id="ESO86148.1"/>
    </source>
</evidence>
<dbReference type="Pfam" id="PF24508">
    <property type="entry name" value="TXNDC16_N"/>
    <property type="match status" value="1"/>
</dbReference>
<dbReference type="Pfam" id="PF13848">
    <property type="entry name" value="Thioredoxin_6"/>
    <property type="match status" value="1"/>
</dbReference>
<dbReference type="STRING" id="225164.V3Z5U5"/>
<name>V3Z5U5_LOTGI</name>
<dbReference type="PANTHER" id="PTHR22699:SF1">
    <property type="entry name" value="THIOREDOXIN DOMAIN-CONTAINING PROTEIN 16"/>
    <property type="match status" value="1"/>
</dbReference>
<dbReference type="InterPro" id="IPR040090">
    <property type="entry name" value="TXNDC16"/>
</dbReference>
<dbReference type="CTD" id="20249874"/>
<sequence>MEPKSCKTMLLFVISSVIFSNVYCIIPHDFNKVTVINTENELENLKSSRNIAVVYYYKRELARIRHFFKEYDKSAEYLAVYGVQAGIVDCTETNKQSPEKCKEAQIQHNIFTYKSGEDLLILDLETMFDVNSIMSNVLQLVLLQEVPIIQNLKDRDELIDRSRGKKDVIFTYQKAEHRIFMEVAFAYQDKYSFAVTTEKEAVANLKESEDITDSTLAVIWVLHCKEKAEKSTDQCIDVKYERKMDLPSLAKFLRALSLPPFIELKTMSDGDKHLKEKLDVVYFLYDKETNSDVKEIIKKYKYDLHGVAGIQLVDKSIMPPEMTEVLTHVKIPGIGVLLYTKNEPVFMSQPWSEKNIYNFLSETLFNKKGEFQGDDDEDDVDDDEVREIVQANNEESVRAKYDLPTAYEVETQDDKVAYSVYHTSKTPMSLDHVIKLKDETFKPTVKDSSILLILFYLHFDAKSMAVLRIFGESAEMLKDEKSQLASLSCYDWTDVCGKQNISRYPTIRLYQNGKYVNDYRGAFDVQAVVNTVKLLQINSPVKLGTNQAVGDFIQGKFPENLNQITNTSVLGVFDKNHKDELKAFKTVIKEYQMSLVFGLTDSEVAKSIVKVKGPAIIIIRHNDQYKKDDGLTSDFTVDNIKSFIQSKKIPTLPELTPMTFPEFYQQGKPLVILFLDETVSIYTKETVATLSKSGQFSQFIFCWMDIHSNQGTGEKILKEYQNEVKVPALSIVNNRKGDVFNFAGEEFTETAITNWLNGVSKQNLQPSNFLKAGEWKPPGRSYDFLAIMDFENEHGGRSPNLTIDSQEEQETENDDKMEDMEARAELIGLGNSRLYKERKTDEPKVAHIHKKDEL</sequence>
<dbReference type="PANTHER" id="PTHR22699">
    <property type="entry name" value="THIOREDOXIN DOMAIN-CONTAINING PROTEIN 16"/>
    <property type="match status" value="1"/>
</dbReference>
<dbReference type="RefSeq" id="XP_009063109.1">
    <property type="nucleotide sequence ID" value="XM_009064861.1"/>
</dbReference>
<dbReference type="Pfam" id="PF24509">
    <property type="entry name" value="TXNDC16_2nd"/>
    <property type="match status" value="1"/>
</dbReference>
<dbReference type="InterPro" id="IPR057642">
    <property type="entry name" value="TXNDC16_2nd"/>
</dbReference>
<dbReference type="AlphaFoldDB" id="V3Z5U5"/>
<keyword evidence="6" id="KW-1185">Reference proteome</keyword>
<dbReference type="HOGENOM" id="CLU_018100_1_0_1"/>
<dbReference type="KEGG" id="lgi:LOTGIDRAFT_235523"/>
<evidence type="ECO:0000256" key="1">
    <source>
        <dbReference type="SAM" id="MobiDB-lite"/>
    </source>
</evidence>
<dbReference type="OrthoDB" id="427280at2759"/>
<dbReference type="Proteomes" id="UP000030746">
    <property type="component" value="Unassembled WGS sequence"/>
</dbReference>
<dbReference type="EMBL" id="KB203149">
    <property type="protein sequence ID" value="ESO86148.1"/>
    <property type="molecule type" value="Genomic_DNA"/>
</dbReference>
<dbReference type="InterPro" id="IPR057639">
    <property type="entry name" value="TXNDC16_N"/>
</dbReference>
<evidence type="ECO:0000259" key="2">
    <source>
        <dbReference type="Pfam" id="PF00085"/>
    </source>
</evidence>
<dbReference type="SUPFAM" id="SSF52833">
    <property type="entry name" value="Thioredoxin-like"/>
    <property type="match status" value="3"/>
</dbReference>
<dbReference type="CDD" id="cd02961">
    <property type="entry name" value="PDI_a_family"/>
    <property type="match status" value="1"/>
</dbReference>
<feature type="domain" description="TXNDC16 N-terminal" evidence="3">
    <location>
        <begin position="38"/>
        <end position="138"/>
    </location>
</feature>
<evidence type="ECO:0000259" key="4">
    <source>
        <dbReference type="Pfam" id="PF24509"/>
    </source>
</evidence>
<feature type="domain" description="TXNDC16 second thioredoxin-like" evidence="4">
    <location>
        <begin position="141"/>
        <end position="259"/>
    </location>
</feature>
<dbReference type="Gene3D" id="3.40.30.10">
    <property type="entry name" value="Glutaredoxin"/>
    <property type="match status" value="3"/>
</dbReference>
<dbReference type="GeneID" id="20249874"/>
<evidence type="ECO:0000259" key="3">
    <source>
        <dbReference type="Pfam" id="PF24508"/>
    </source>
</evidence>
<dbReference type="OMA" id="CRRTLMG"/>
<evidence type="ECO:0000313" key="6">
    <source>
        <dbReference type="Proteomes" id="UP000030746"/>
    </source>
</evidence>
<dbReference type="Pfam" id="PF00085">
    <property type="entry name" value="Thioredoxin"/>
    <property type="match status" value="1"/>
</dbReference>
<dbReference type="CDD" id="cd02981">
    <property type="entry name" value="PDI_b_family"/>
    <property type="match status" value="1"/>
</dbReference>
<dbReference type="InterPro" id="IPR036249">
    <property type="entry name" value="Thioredoxin-like_sf"/>
</dbReference>
<organism evidence="5 6">
    <name type="scientific">Lottia gigantea</name>
    <name type="common">Giant owl limpet</name>
    <dbReference type="NCBI Taxonomy" id="225164"/>
    <lineage>
        <taxon>Eukaryota</taxon>
        <taxon>Metazoa</taxon>
        <taxon>Spiralia</taxon>
        <taxon>Lophotrochozoa</taxon>
        <taxon>Mollusca</taxon>
        <taxon>Gastropoda</taxon>
        <taxon>Patellogastropoda</taxon>
        <taxon>Lottioidea</taxon>
        <taxon>Lottiidae</taxon>
        <taxon>Lottia</taxon>
    </lineage>
</organism>
<feature type="region of interest" description="Disordered" evidence="1">
    <location>
        <begin position="795"/>
        <end position="819"/>
    </location>
</feature>
<reference evidence="5 6" key="1">
    <citation type="journal article" date="2013" name="Nature">
        <title>Insights into bilaterian evolution from three spiralian genomes.</title>
        <authorList>
            <person name="Simakov O."/>
            <person name="Marletaz F."/>
            <person name="Cho S.J."/>
            <person name="Edsinger-Gonzales E."/>
            <person name="Havlak P."/>
            <person name="Hellsten U."/>
            <person name="Kuo D.H."/>
            <person name="Larsson T."/>
            <person name="Lv J."/>
            <person name="Arendt D."/>
            <person name="Savage R."/>
            <person name="Osoegawa K."/>
            <person name="de Jong P."/>
            <person name="Grimwood J."/>
            <person name="Chapman J.A."/>
            <person name="Shapiro H."/>
            <person name="Aerts A."/>
            <person name="Otillar R.P."/>
            <person name="Terry A.Y."/>
            <person name="Boore J.L."/>
            <person name="Grigoriev I.V."/>
            <person name="Lindberg D.R."/>
            <person name="Seaver E.C."/>
            <person name="Weisblat D.A."/>
            <person name="Putnam N.H."/>
            <person name="Rokhsar D.S."/>
        </authorList>
    </citation>
    <scope>NUCLEOTIDE SEQUENCE [LARGE SCALE GENOMIC DNA]</scope>
</reference>
<gene>
    <name evidence="5" type="ORF">LOTGIDRAFT_235523</name>
</gene>
<feature type="compositionally biased region" description="Acidic residues" evidence="1">
    <location>
        <begin position="805"/>
        <end position="818"/>
    </location>
</feature>
<dbReference type="InterPro" id="IPR013766">
    <property type="entry name" value="Thioredoxin_domain"/>
</dbReference>